<name>A0A1F4X986_UNCKA</name>
<evidence type="ECO:0000313" key="3">
    <source>
        <dbReference type="EMBL" id="OGC78275.1"/>
    </source>
</evidence>
<dbReference type="Proteomes" id="UP000176815">
    <property type="component" value="Unassembled WGS sequence"/>
</dbReference>
<dbReference type="AlphaFoldDB" id="A0A1F4X986"/>
<sequence length="328" mass="34977">MKRFKNLLIIVGFAVATVLTVNVAFAQSLLIRIEEPETPSNLSSLKINFVTMDIENREVLVKCFKQGPLDAGFSQFGSDITTIAGGDTGFCLADSSVLTTAGEYKFYATAEAGIDTSTSQTVTVYSDYTGPGKPKDFKVEYKDSCEDKVSFKTADDGGETTKVNIYRSTSKNFEANAGTLAHTVVVGSNTSASATISRPCGDKYYYGAMALDDTGNHSDIVVQTISKTETVTITVSETEETVFGDIIQAIATEGGNLPQVTEEIESGEVAGASEDGTEGDESDEDGVEGEVEGAQNSLILGISKQGWVIILFALLLVGILLLRKKKQN</sequence>
<feature type="compositionally biased region" description="Acidic residues" evidence="1">
    <location>
        <begin position="275"/>
        <end position="290"/>
    </location>
</feature>
<keyword evidence="2" id="KW-1133">Transmembrane helix</keyword>
<dbReference type="EMBL" id="MEWG01000004">
    <property type="protein sequence ID" value="OGC78275.1"/>
    <property type="molecule type" value="Genomic_DNA"/>
</dbReference>
<protein>
    <submittedName>
        <fullName evidence="3">Uncharacterized protein</fullName>
    </submittedName>
</protein>
<feature type="region of interest" description="Disordered" evidence="1">
    <location>
        <begin position="268"/>
        <end position="290"/>
    </location>
</feature>
<keyword evidence="2" id="KW-0472">Membrane</keyword>
<accession>A0A1F4X986</accession>
<gene>
    <name evidence="3" type="ORF">A2619_05690</name>
</gene>
<proteinExistence type="predicted"/>
<reference evidence="3 4" key="1">
    <citation type="journal article" date="2016" name="Nat. Commun.">
        <title>Thousands of microbial genomes shed light on interconnected biogeochemical processes in an aquifer system.</title>
        <authorList>
            <person name="Anantharaman K."/>
            <person name="Brown C.T."/>
            <person name="Hug L.A."/>
            <person name="Sharon I."/>
            <person name="Castelle C.J."/>
            <person name="Probst A.J."/>
            <person name="Thomas B.C."/>
            <person name="Singh A."/>
            <person name="Wilkins M.J."/>
            <person name="Karaoz U."/>
            <person name="Brodie E.L."/>
            <person name="Williams K.H."/>
            <person name="Hubbard S.S."/>
            <person name="Banfield J.F."/>
        </authorList>
    </citation>
    <scope>NUCLEOTIDE SEQUENCE [LARGE SCALE GENOMIC DNA]</scope>
</reference>
<comment type="caution">
    <text evidence="3">The sequence shown here is derived from an EMBL/GenBank/DDBJ whole genome shotgun (WGS) entry which is preliminary data.</text>
</comment>
<evidence type="ECO:0000313" key="4">
    <source>
        <dbReference type="Proteomes" id="UP000176815"/>
    </source>
</evidence>
<feature type="transmembrane region" description="Helical" evidence="2">
    <location>
        <begin position="305"/>
        <end position="322"/>
    </location>
</feature>
<keyword evidence="2" id="KW-0812">Transmembrane</keyword>
<evidence type="ECO:0000256" key="1">
    <source>
        <dbReference type="SAM" id="MobiDB-lite"/>
    </source>
</evidence>
<evidence type="ECO:0000256" key="2">
    <source>
        <dbReference type="SAM" id="Phobius"/>
    </source>
</evidence>
<organism evidence="3 4">
    <name type="scientific">candidate division WWE3 bacterium RIFOXYD1_FULL_39_9</name>
    <dbReference type="NCBI Taxonomy" id="1802649"/>
    <lineage>
        <taxon>Bacteria</taxon>
        <taxon>Katanobacteria</taxon>
    </lineage>
</organism>